<organism evidence="4 5">
    <name type="scientific">Lentinula aciculospora</name>
    <dbReference type="NCBI Taxonomy" id="153920"/>
    <lineage>
        <taxon>Eukaryota</taxon>
        <taxon>Fungi</taxon>
        <taxon>Dikarya</taxon>
        <taxon>Basidiomycota</taxon>
        <taxon>Agaricomycotina</taxon>
        <taxon>Agaricomycetes</taxon>
        <taxon>Agaricomycetidae</taxon>
        <taxon>Agaricales</taxon>
        <taxon>Marasmiineae</taxon>
        <taxon>Omphalotaceae</taxon>
        <taxon>Lentinula</taxon>
    </lineage>
</organism>
<dbReference type="Proteomes" id="UP001150266">
    <property type="component" value="Unassembled WGS sequence"/>
</dbReference>
<keyword evidence="5" id="KW-1185">Reference proteome</keyword>
<protein>
    <recommendedName>
        <fullName evidence="3">TEA domain-containing protein</fullName>
    </recommendedName>
</protein>
<feature type="domain" description="TEA" evidence="3">
    <location>
        <begin position="12"/>
        <end position="93"/>
    </location>
</feature>
<evidence type="ECO:0000313" key="4">
    <source>
        <dbReference type="EMBL" id="KAJ4487995.1"/>
    </source>
</evidence>
<name>A0A9W9AQ87_9AGAR</name>
<evidence type="ECO:0000256" key="1">
    <source>
        <dbReference type="ARBA" id="ARBA00008421"/>
    </source>
</evidence>
<dbReference type="SMART" id="SM00426">
    <property type="entry name" value="TEA"/>
    <property type="match status" value="1"/>
</dbReference>
<sequence>MPQRKHHKLLKDGSGNEVWPEFVEQIFVNGLRAYTASTVSQNHTTKLSDAAVPGRSRLRNAFLVQYLTERGIKRSRKQVASHLQVLKNMWRADGNYSGKYIYAYKGIQHFRMKTSLNFDQQVYKWCCLAVC</sequence>
<comment type="similarity">
    <text evidence="1">Belongs to the TEC1 family.</text>
</comment>
<dbReference type="GO" id="GO:0003700">
    <property type="term" value="F:DNA-binding transcription factor activity"/>
    <property type="evidence" value="ECO:0007669"/>
    <property type="project" value="InterPro"/>
</dbReference>
<dbReference type="Gene3D" id="6.10.20.40">
    <property type="entry name" value="TEA/ATTS domain"/>
    <property type="match status" value="1"/>
</dbReference>
<evidence type="ECO:0000313" key="5">
    <source>
        <dbReference type="Proteomes" id="UP001150266"/>
    </source>
</evidence>
<gene>
    <name evidence="4" type="ORF">J3R30DRAFT_3432646</name>
</gene>
<dbReference type="AlphaFoldDB" id="A0A9W9AQ87"/>
<dbReference type="InterPro" id="IPR000818">
    <property type="entry name" value="TEA/ATTS_dom"/>
</dbReference>
<reference evidence="4" key="1">
    <citation type="submission" date="2022-08" db="EMBL/GenBank/DDBJ databases">
        <title>A Global Phylogenomic Analysis of the Shiitake Genus Lentinula.</title>
        <authorList>
            <consortium name="DOE Joint Genome Institute"/>
            <person name="Sierra-Patev S."/>
            <person name="Min B."/>
            <person name="Naranjo-Ortiz M."/>
            <person name="Looney B."/>
            <person name="Konkel Z."/>
            <person name="Slot J.C."/>
            <person name="Sakamoto Y."/>
            <person name="Steenwyk J.L."/>
            <person name="Rokas A."/>
            <person name="Carro J."/>
            <person name="Camarero S."/>
            <person name="Ferreira P."/>
            <person name="Molpeceres G."/>
            <person name="Ruiz-Duenas F.J."/>
            <person name="Serrano A."/>
            <person name="Henrissat B."/>
            <person name="Drula E."/>
            <person name="Hughes K.W."/>
            <person name="Mata J.L."/>
            <person name="Ishikawa N.K."/>
            <person name="Vargas-Isla R."/>
            <person name="Ushijima S."/>
            <person name="Smith C.A."/>
            <person name="Ahrendt S."/>
            <person name="Andreopoulos W."/>
            <person name="He G."/>
            <person name="Labutti K."/>
            <person name="Lipzen A."/>
            <person name="Ng V."/>
            <person name="Riley R."/>
            <person name="Sandor L."/>
            <person name="Barry K."/>
            <person name="Martinez A.T."/>
            <person name="Xiao Y."/>
            <person name="Gibbons J.G."/>
            <person name="Terashima K."/>
            <person name="Grigoriev I.V."/>
            <person name="Hibbett D.S."/>
        </authorList>
    </citation>
    <scope>NUCLEOTIDE SEQUENCE</scope>
    <source>
        <strain evidence="4">JLM2183</strain>
    </source>
</reference>
<dbReference type="EMBL" id="JAOTPV010000002">
    <property type="protein sequence ID" value="KAJ4487995.1"/>
    <property type="molecule type" value="Genomic_DNA"/>
</dbReference>
<accession>A0A9W9AQ87</accession>
<dbReference type="Pfam" id="PF01285">
    <property type="entry name" value="TEA"/>
    <property type="match status" value="1"/>
</dbReference>
<comment type="caution">
    <text evidence="4">The sequence shown here is derived from an EMBL/GenBank/DDBJ whole genome shotgun (WGS) entry which is preliminary data.</text>
</comment>
<dbReference type="PROSITE" id="PS51088">
    <property type="entry name" value="TEA_2"/>
    <property type="match status" value="1"/>
</dbReference>
<dbReference type="InterPro" id="IPR038096">
    <property type="entry name" value="TEA/ATTS_sf"/>
</dbReference>
<feature type="DNA-binding region" description="TEA" evidence="2">
    <location>
        <begin position="12"/>
        <end position="93"/>
    </location>
</feature>
<evidence type="ECO:0000256" key="2">
    <source>
        <dbReference type="PROSITE-ProRule" id="PRU00505"/>
    </source>
</evidence>
<dbReference type="OrthoDB" id="10006572at2759"/>
<evidence type="ECO:0000259" key="3">
    <source>
        <dbReference type="PROSITE" id="PS51088"/>
    </source>
</evidence>
<proteinExistence type="inferred from homology"/>